<dbReference type="AlphaFoldDB" id="A0A3M7RHW8"/>
<keyword evidence="3" id="KW-1185">Reference proteome</keyword>
<evidence type="ECO:0000313" key="3">
    <source>
        <dbReference type="Proteomes" id="UP000276133"/>
    </source>
</evidence>
<dbReference type="Proteomes" id="UP000276133">
    <property type="component" value="Unassembled WGS sequence"/>
</dbReference>
<comment type="caution">
    <text evidence="2">The sequence shown here is derived from an EMBL/GenBank/DDBJ whole genome shotgun (WGS) entry which is preliminary data.</text>
</comment>
<sequence>MAVRVNQANLNTSNQSINSNTDSLKLVSKIRKIKENLDQCYTNTSLNRSLNSTICSDTLSNQLNVNNQYVNKSGYKSSNPSKYILVSRQALDFELNNNPISLDNLALDQFSEKLTNSFRSDQELNQAEVPNLKHAVYSENVSRQSSIRSLLTEKNSKFLPNTNMANMKNNFAKIKKIKTRNQLNDEFQEFNKEELNLLQDWDKSSSCRDSPLHSRAPSRPTTRLGFQNEPDWNNLEYSDNVTIASSSSNETNSKYQDMDEYENILDVPKPIECRHLEWNDKNVQKSKRDDESESILSDLVTHLQFEEQKSANNLAHSRFKDKYFQNRILINYHLWCVLVGRMYQGLAVID</sequence>
<name>A0A3M7RHW8_BRAPC</name>
<proteinExistence type="predicted"/>
<protein>
    <submittedName>
        <fullName evidence="2">Uncharacterized protein</fullName>
    </submittedName>
</protein>
<dbReference type="EMBL" id="REGN01003358">
    <property type="protein sequence ID" value="RNA23024.1"/>
    <property type="molecule type" value="Genomic_DNA"/>
</dbReference>
<reference evidence="2 3" key="1">
    <citation type="journal article" date="2018" name="Sci. Rep.">
        <title>Genomic signatures of local adaptation to the degree of environmental predictability in rotifers.</title>
        <authorList>
            <person name="Franch-Gras L."/>
            <person name="Hahn C."/>
            <person name="Garcia-Roger E.M."/>
            <person name="Carmona M.J."/>
            <person name="Serra M."/>
            <person name="Gomez A."/>
        </authorList>
    </citation>
    <scope>NUCLEOTIDE SEQUENCE [LARGE SCALE GENOMIC DNA]</scope>
    <source>
        <strain evidence="2">HYR1</strain>
    </source>
</reference>
<organism evidence="2 3">
    <name type="scientific">Brachionus plicatilis</name>
    <name type="common">Marine rotifer</name>
    <name type="synonym">Brachionus muelleri</name>
    <dbReference type="NCBI Taxonomy" id="10195"/>
    <lineage>
        <taxon>Eukaryota</taxon>
        <taxon>Metazoa</taxon>
        <taxon>Spiralia</taxon>
        <taxon>Gnathifera</taxon>
        <taxon>Rotifera</taxon>
        <taxon>Eurotatoria</taxon>
        <taxon>Monogononta</taxon>
        <taxon>Pseudotrocha</taxon>
        <taxon>Ploima</taxon>
        <taxon>Brachionidae</taxon>
        <taxon>Brachionus</taxon>
    </lineage>
</organism>
<evidence type="ECO:0000256" key="1">
    <source>
        <dbReference type="SAM" id="MobiDB-lite"/>
    </source>
</evidence>
<evidence type="ECO:0000313" key="2">
    <source>
        <dbReference type="EMBL" id="RNA23024.1"/>
    </source>
</evidence>
<gene>
    <name evidence="2" type="ORF">BpHYR1_014675</name>
</gene>
<accession>A0A3M7RHW8</accession>
<feature type="region of interest" description="Disordered" evidence="1">
    <location>
        <begin position="204"/>
        <end position="228"/>
    </location>
</feature>